<sequence>MFNFSLRDKSCFTLNIGLIVTLSVLMQSCGNTDANLYPSFEEDYQFLKQHTDVLLLERDQAAIAVVPSYQGRVMTSTYNRDSGPGLGWLNYELIEQGVLSKEDRLGTLQNHIHAFGGEERFWLGPEGGQFGIFFEPGSEFIFEDWHTPAAIDTKEYEIVNKNNEEVTFTHQATFTNWSGTNFEIEINRTVRLLTEEDIAGWLGITLPEDVRMVAYETENSIKNTGNFEWNRETGMLSIWLLGMYPPTPQTTVVIPIEEGPEDRLGPKVNDEYFGEVPDDYLKVNDHTIFFKGDGTYRSKIGINPKRSLKIAGSYVEEIGVLNIVTYNEPDANPSYVNSMWEMQEEPFSGDVINAYNDGPPAPGEDPLGPFYELETSSPAAKLSPGETMQHSQTTIHIKGSDEMIDQISNRLLGVSVQEIKDKFD</sequence>
<reference evidence="1" key="2">
    <citation type="submission" date="2024-05" db="EMBL/GenBank/DDBJ databases">
        <title>Rhodohalobacter halophilus gen. nov., sp. nov., a moderately halophilic member of the family Balneolaceae.</title>
        <authorList>
            <person name="Xia J."/>
        </authorList>
    </citation>
    <scope>NUCLEOTIDE SEQUENCE</scope>
    <source>
        <strain evidence="1">WB101</strain>
    </source>
</reference>
<dbReference type="PROSITE" id="PS51257">
    <property type="entry name" value="PROKAR_LIPOPROTEIN"/>
    <property type="match status" value="1"/>
</dbReference>
<reference evidence="1" key="1">
    <citation type="submission" date="2022-01" db="EMBL/GenBank/DDBJ databases">
        <authorList>
            <person name="Wang Y."/>
        </authorList>
    </citation>
    <scope>NUCLEOTIDE SEQUENCE</scope>
    <source>
        <strain evidence="1">WB101</strain>
    </source>
</reference>
<accession>A0ABS9KHY1</accession>
<keyword evidence="2" id="KW-1185">Reference proteome</keyword>
<dbReference type="Pfam" id="PF20583">
    <property type="entry name" value="DUF6786"/>
    <property type="match status" value="1"/>
</dbReference>
<dbReference type="Proteomes" id="UP001165366">
    <property type="component" value="Unassembled WGS sequence"/>
</dbReference>
<dbReference type="InterPro" id="IPR046713">
    <property type="entry name" value="DUF6786"/>
</dbReference>
<organism evidence="1 2">
    <name type="scientific">Rhodohalobacter sulfatireducens</name>
    <dbReference type="NCBI Taxonomy" id="2911366"/>
    <lineage>
        <taxon>Bacteria</taxon>
        <taxon>Pseudomonadati</taxon>
        <taxon>Balneolota</taxon>
        <taxon>Balneolia</taxon>
        <taxon>Balneolales</taxon>
        <taxon>Balneolaceae</taxon>
        <taxon>Rhodohalobacter</taxon>
    </lineage>
</organism>
<dbReference type="RefSeq" id="WP_237855852.1">
    <property type="nucleotide sequence ID" value="NZ_JAKLWS010000033.1"/>
</dbReference>
<evidence type="ECO:0000313" key="1">
    <source>
        <dbReference type="EMBL" id="MCG2590446.1"/>
    </source>
</evidence>
<evidence type="ECO:0008006" key="3">
    <source>
        <dbReference type="Google" id="ProtNLM"/>
    </source>
</evidence>
<gene>
    <name evidence="1" type="ORF">L6773_17855</name>
</gene>
<evidence type="ECO:0000313" key="2">
    <source>
        <dbReference type="Proteomes" id="UP001165366"/>
    </source>
</evidence>
<proteinExistence type="predicted"/>
<dbReference type="EMBL" id="JAKLWS010000033">
    <property type="protein sequence ID" value="MCG2590446.1"/>
    <property type="molecule type" value="Genomic_DNA"/>
</dbReference>
<comment type="caution">
    <text evidence="1">The sequence shown here is derived from an EMBL/GenBank/DDBJ whole genome shotgun (WGS) entry which is preliminary data.</text>
</comment>
<protein>
    <recommendedName>
        <fullName evidence="3">Lipoprotein</fullName>
    </recommendedName>
</protein>
<name>A0ABS9KHY1_9BACT</name>